<proteinExistence type="inferred from homology"/>
<evidence type="ECO:0000256" key="1">
    <source>
        <dbReference type="ARBA" id="ARBA00008383"/>
    </source>
</evidence>
<name>A0A0M0JNH7_9EUKA</name>
<comment type="caution">
    <text evidence="2">The sequence shown here is derived from an EMBL/GenBank/DDBJ whole genome shotgun (WGS) entry which is preliminary data.</text>
</comment>
<dbReference type="PANTHER" id="PTHR48229">
    <property type="entry name" value="CAIB/BAIF FAMILY ENZYME (AFU_ORTHOLOGUE AFUA_1G05360)-RELATED"/>
    <property type="match status" value="1"/>
</dbReference>
<dbReference type="Pfam" id="PF02515">
    <property type="entry name" value="CoA_transf_3"/>
    <property type="match status" value="1"/>
</dbReference>
<dbReference type="Gene3D" id="3.40.50.10540">
    <property type="entry name" value="Crotonobetainyl-coa:carnitine coa-transferase, domain 1"/>
    <property type="match status" value="2"/>
</dbReference>
<gene>
    <name evidence="2" type="ORF">Ctob_009898</name>
</gene>
<evidence type="ECO:0000313" key="2">
    <source>
        <dbReference type="EMBL" id="KOO28141.1"/>
    </source>
</evidence>
<organism evidence="2 3">
    <name type="scientific">Chrysochromulina tobinii</name>
    <dbReference type="NCBI Taxonomy" id="1460289"/>
    <lineage>
        <taxon>Eukaryota</taxon>
        <taxon>Haptista</taxon>
        <taxon>Haptophyta</taxon>
        <taxon>Prymnesiophyceae</taxon>
        <taxon>Prymnesiales</taxon>
        <taxon>Chrysochromulinaceae</taxon>
        <taxon>Chrysochromulina</taxon>
    </lineage>
</organism>
<dbReference type="PANTHER" id="PTHR48229:SF1">
    <property type="entry name" value="ALPHA METHYLACYL-COA RACEMASE-RELATED"/>
    <property type="match status" value="1"/>
</dbReference>
<dbReference type="SUPFAM" id="SSF89796">
    <property type="entry name" value="CoA-transferase family III (CaiB/BaiF)"/>
    <property type="match status" value="2"/>
</dbReference>
<dbReference type="Proteomes" id="UP000037460">
    <property type="component" value="Unassembled WGS sequence"/>
</dbReference>
<dbReference type="OrthoDB" id="2308815at2759"/>
<dbReference type="InterPro" id="IPR052985">
    <property type="entry name" value="CoA-trans_III_biosynth/detox"/>
</dbReference>
<dbReference type="InterPro" id="IPR003673">
    <property type="entry name" value="CoA-Trfase_fam_III"/>
</dbReference>
<dbReference type="InterPro" id="IPR023606">
    <property type="entry name" value="CoA-Trfase_III_dom_1_sf"/>
</dbReference>
<comment type="similarity">
    <text evidence="1">Belongs to the CoA-transferase III family.</text>
</comment>
<dbReference type="InterPro" id="IPR044855">
    <property type="entry name" value="CoA-Trfase_III_dom3_sf"/>
</dbReference>
<evidence type="ECO:0000313" key="3">
    <source>
        <dbReference type="Proteomes" id="UP000037460"/>
    </source>
</evidence>
<dbReference type="EMBL" id="JWZX01002614">
    <property type="protein sequence ID" value="KOO28141.1"/>
    <property type="molecule type" value="Genomic_DNA"/>
</dbReference>
<dbReference type="GO" id="GO:0003824">
    <property type="term" value="F:catalytic activity"/>
    <property type="evidence" value="ECO:0007669"/>
    <property type="project" value="InterPro"/>
</dbReference>
<dbReference type="AlphaFoldDB" id="A0A0M0JNH7"/>
<sequence length="556" mass="60782">MRMPTVLSLRGGGKKTLGPGGVLSWIKRLQIWFTLILEYPALRRVFLSHKMDGFFDYGTMPRSFQHMSEHEAHQQLMAMRRQPRDGPFASTLEFRQDGAVLPTYLPVEQGAASSLGAVSLAAADLYEARTGRAQNLVVKQTASGLMTASYLYFYAQPSGEWRGTHGFDATMNAEGSVKPHRKAYPCADGRHIFLHGGFPKLKKGITDFLGCACTVEAIGAKTMEWEAEKLETAMQRKGLCATMCRTPHEWRQSPQGKVVLGLPPLVFAPRKGARGGERRALPARAARPLSDVIVIDFSHVIASPVVGRTLADHGATVIKVVSQERPRRELFDTETNHGKSPLTVELSTAEGRQRLWDLLGAADVLLDGFAFGALARRGFTQEAVLKRCPHLVYLKVSCFGHVGPLSYGKGFQQNANFATGVASVADEGLLGYQLVSQIDYATGFLGAYGVILALIDRQLAAKEGRPWGGTVVYASLCQTATWMALLGATCPSLLSYVSRVTKLLFCSDKKAVTVGDLTYLPLSAAVEMSITPAKRHGMERWWPDDAPTEDLVPLKK</sequence>
<accession>A0A0M0JNH7</accession>
<protein>
    <submittedName>
        <fullName evidence="2">L-carnitine dehydratase bile acid-inducible protein f</fullName>
    </submittedName>
</protein>
<dbReference type="Gene3D" id="3.30.1540.10">
    <property type="entry name" value="formyl-coa transferase, domain 3"/>
    <property type="match status" value="1"/>
</dbReference>
<keyword evidence="3" id="KW-1185">Reference proteome</keyword>
<reference evidence="3" key="1">
    <citation type="journal article" date="2015" name="PLoS Genet.">
        <title>Genome Sequence and Transcriptome Analyses of Chrysochromulina tobin: Metabolic Tools for Enhanced Algal Fitness in the Prominent Order Prymnesiales (Haptophyceae).</title>
        <authorList>
            <person name="Hovde B.T."/>
            <person name="Deodato C.R."/>
            <person name="Hunsperger H.M."/>
            <person name="Ryken S.A."/>
            <person name="Yost W."/>
            <person name="Jha R.K."/>
            <person name="Patterson J."/>
            <person name="Monnat R.J. Jr."/>
            <person name="Barlow S.B."/>
            <person name="Starkenburg S.R."/>
            <person name="Cattolico R.A."/>
        </authorList>
    </citation>
    <scope>NUCLEOTIDE SEQUENCE</scope>
    <source>
        <strain evidence="3">CCMP291</strain>
    </source>
</reference>